<sequence length="195" mass="21675">MRRGILVFSRSFLQLPADLAHSGADWRWVLCGHALFVETLRGRGGARNVLCMVTRGDLQWTRHVGTSRSESDIPASQSVQRSFKPWDATARTLSTCACVALTMPTVFVSCAEDGVSVDRDPVTTGLRHWWESMLASFLEARSRGRGRQLREPALAMTSAHPTWSYPQRFLRTPFFPTTAPSPSNGRVVRPAMSPS</sequence>
<dbReference type="RefSeq" id="XP_062662938.1">
    <property type="nucleotide sequence ID" value="XM_062797637.1"/>
</dbReference>
<protein>
    <submittedName>
        <fullName evidence="1">Uncharacterized protein</fullName>
    </submittedName>
</protein>
<evidence type="ECO:0000313" key="1">
    <source>
        <dbReference type="EMBL" id="KAK3299424.1"/>
    </source>
</evidence>
<organism evidence="1 2">
    <name type="scientific">Chaetomium fimeti</name>
    <dbReference type="NCBI Taxonomy" id="1854472"/>
    <lineage>
        <taxon>Eukaryota</taxon>
        <taxon>Fungi</taxon>
        <taxon>Dikarya</taxon>
        <taxon>Ascomycota</taxon>
        <taxon>Pezizomycotina</taxon>
        <taxon>Sordariomycetes</taxon>
        <taxon>Sordariomycetidae</taxon>
        <taxon>Sordariales</taxon>
        <taxon>Chaetomiaceae</taxon>
        <taxon>Chaetomium</taxon>
    </lineage>
</organism>
<reference evidence="1" key="1">
    <citation type="journal article" date="2023" name="Mol. Phylogenet. Evol.">
        <title>Genome-scale phylogeny and comparative genomics of the fungal order Sordariales.</title>
        <authorList>
            <person name="Hensen N."/>
            <person name="Bonometti L."/>
            <person name="Westerberg I."/>
            <person name="Brannstrom I.O."/>
            <person name="Guillou S."/>
            <person name="Cros-Aarteil S."/>
            <person name="Calhoun S."/>
            <person name="Haridas S."/>
            <person name="Kuo A."/>
            <person name="Mondo S."/>
            <person name="Pangilinan J."/>
            <person name="Riley R."/>
            <person name="LaButti K."/>
            <person name="Andreopoulos B."/>
            <person name="Lipzen A."/>
            <person name="Chen C."/>
            <person name="Yan M."/>
            <person name="Daum C."/>
            <person name="Ng V."/>
            <person name="Clum A."/>
            <person name="Steindorff A."/>
            <person name="Ohm R.A."/>
            <person name="Martin F."/>
            <person name="Silar P."/>
            <person name="Natvig D.O."/>
            <person name="Lalanne C."/>
            <person name="Gautier V."/>
            <person name="Ament-Velasquez S.L."/>
            <person name="Kruys A."/>
            <person name="Hutchinson M.I."/>
            <person name="Powell A.J."/>
            <person name="Barry K."/>
            <person name="Miller A.N."/>
            <person name="Grigoriev I.V."/>
            <person name="Debuchy R."/>
            <person name="Gladieux P."/>
            <person name="Hiltunen Thoren M."/>
            <person name="Johannesson H."/>
        </authorList>
    </citation>
    <scope>NUCLEOTIDE SEQUENCE</scope>
    <source>
        <strain evidence="1">CBS 168.71</strain>
    </source>
</reference>
<dbReference type="Proteomes" id="UP001278766">
    <property type="component" value="Unassembled WGS sequence"/>
</dbReference>
<comment type="caution">
    <text evidence="1">The sequence shown here is derived from an EMBL/GenBank/DDBJ whole genome shotgun (WGS) entry which is preliminary data.</text>
</comment>
<proteinExistence type="predicted"/>
<gene>
    <name evidence="1" type="ORF">B0H64DRAFT_100049</name>
</gene>
<dbReference type="AlphaFoldDB" id="A0AAE0HMS5"/>
<dbReference type="EMBL" id="JAUEPN010000002">
    <property type="protein sequence ID" value="KAK3299424.1"/>
    <property type="molecule type" value="Genomic_DNA"/>
</dbReference>
<name>A0AAE0HMS5_9PEZI</name>
<accession>A0AAE0HMS5</accession>
<keyword evidence="2" id="KW-1185">Reference proteome</keyword>
<evidence type="ECO:0000313" key="2">
    <source>
        <dbReference type="Proteomes" id="UP001278766"/>
    </source>
</evidence>
<reference evidence="1" key="2">
    <citation type="submission" date="2023-06" db="EMBL/GenBank/DDBJ databases">
        <authorList>
            <consortium name="Lawrence Berkeley National Laboratory"/>
            <person name="Haridas S."/>
            <person name="Hensen N."/>
            <person name="Bonometti L."/>
            <person name="Westerberg I."/>
            <person name="Brannstrom I.O."/>
            <person name="Guillou S."/>
            <person name="Cros-Aarteil S."/>
            <person name="Calhoun S."/>
            <person name="Kuo A."/>
            <person name="Mondo S."/>
            <person name="Pangilinan J."/>
            <person name="Riley R."/>
            <person name="Labutti K."/>
            <person name="Andreopoulos B."/>
            <person name="Lipzen A."/>
            <person name="Chen C."/>
            <person name="Yanf M."/>
            <person name="Daum C."/>
            <person name="Ng V."/>
            <person name="Clum A."/>
            <person name="Steindorff A."/>
            <person name="Ohm R."/>
            <person name="Martin F."/>
            <person name="Silar P."/>
            <person name="Natvig D."/>
            <person name="Lalanne C."/>
            <person name="Gautier V."/>
            <person name="Ament-Velasquez S.L."/>
            <person name="Kruys A."/>
            <person name="Hutchinson M.I."/>
            <person name="Powell A.J."/>
            <person name="Barry K."/>
            <person name="Miller A.N."/>
            <person name="Grigoriev I.V."/>
            <person name="Debuchy R."/>
            <person name="Gladieux P."/>
            <person name="Thoren M.H."/>
            <person name="Johannesson H."/>
        </authorList>
    </citation>
    <scope>NUCLEOTIDE SEQUENCE</scope>
    <source>
        <strain evidence="1">CBS 168.71</strain>
    </source>
</reference>
<dbReference type="GeneID" id="87834585"/>